<dbReference type="PANTHER" id="PTHR24221:SF654">
    <property type="entry name" value="ATP-BINDING CASSETTE SUB-FAMILY B MEMBER 6"/>
    <property type="match status" value="1"/>
</dbReference>
<evidence type="ECO:0000313" key="10">
    <source>
        <dbReference type="EMBL" id="EDK23037.1"/>
    </source>
</evidence>
<evidence type="ECO:0000259" key="9">
    <source>
        <dbReference type="PROSITE" id="PS50929"/>
    </source>
</evidence>
<feature type="domain" description="ABC transporter" evidence="8">
    <location>
        <begin position="336"/>
        <end position="569"/>
    </location>
</feature>
<feature type="transmembrane region" description="Helical" evidence="7">
    <location>
        <begin position="73"/>
        <end position="93"/>
    </location>
</feature>
<dbReference type="AlphaFoldDB" id="A5KRA4"/>
<feature type="transmembrane region" description="Helical" evidence="7">
    <location>
        <begin position="172"/>
        <end position="190"/>
    </location>
</feature>
<evidence type="ECO:0000256" key="6">
    <source>
        <dbReference type="ARBA" id="ARBA00023136"/>
    </source>
</evidence>
<dbReference type="InterPro" id="IPR003439">
    <property type="entry name" value="ABC_transporter-like_ATP-bd"/>
</dbReference>
<dbReference type="GO" id="GO:0005524">
    <property type="term" value="F:ATP binding"/>
    <property type="evidence" value="ECO:0007669"/>
    <property type="project" value="UniProtKB-KW"/>
</dbReference>
<dbReference type="PaxDb" id="411460-RUMTOR_02796"/>
<reference evidence="10 11" key="2">
    <citation type="submission" date="2007-04" db="EMBL/GenBank/DDBJ databases">
        <title>Draft genome sequence of Ruminococcus torques (ATCC 27756).</title>
        <authorList>
            <person name="Sudarsanam P."/>
            <person name="Ley R."/>
            <person name="Guruge J."/>
            <person name="Turnbaugh P.J."/>
            <person name="Mahowald M."/>
            <person name="Liep D."/>
            <person name="Gordon J."/>
        </authorList>
    </citation>
    <scope>NUCLEOTIDE SEQUENCE [LARGE SCALE GENOMIC DNA]</scope>
    <source>
        <strain evidence="10 11">ATCC 27756</strain>
    </source>
</reference>
<dbReference type="Proteomes" id="UP000003577">
    <property type="component" value="Unassembled WGS sequence"/>
</dbReference>
<keyword evidence="4 10" id="KW-0067">ATP-binding</keyword>
<evidence type="ECO:0000313" key="11">
    <source>
        <dbReference type="Proteomes" id="UP000003577"/>
    </source>
</evidence>
<evidence type="ECO:0000259" key="8">
    <source>
        <dbReference type="PROSITE" id="PS50893"/>
    </source>
</evidence>
<keyword evidence="2 7" id="KW-0812">Transmembrane</keyword>
<dbReference type="Gene3D" id="1.20.1560.10">
    <property type="entry name" value="ABC transporter type 1, transmembrane domain"/>
    <property type="match status" value="1"/>
</dbReference>
<dbReference type="Pfam" id="PF00005">
    <property type="entry name" value="ABC_tran"/>
    <property type="match status" value="1"/>
</dbReference>
<evidence type="ECO:0000256" key="7">
    <source>
        <dbReference type="SAM" id="Phobius"/>
    </source>
</evidence>
<keyword evidence="5 7" id="KW-1133">Transmembrane helix</keyword>
<reference evidence="10 11" key="1">
    <citation type="submission" date="2007-03" db="EMBL/GenBank/DDBJ databases">
        <authorList>
            <person name="Fulton L."/>
            <person name="Clifton S."/>
            <person name="Fulton B."/>
            <person name="Xu J."/>
            <person name="Minx P."/>
            <person name="Pepin K.H."/>
            <person name="Johnson M."/>
            <person name="Thiruvilangam P."/>
            <person name="Bhonagiri V."/>
            <person name="Nash W.E."/>
            <person name="Mardis E.R."/>
            <person name="Wilson R.K."/>
        </authorList>
    </citation>
    <scope>NUCLEOTIDE SEQUENCE [LARGE SCALE GENOMIC DNA]</scope>
    <source>
        <strain evidence="10 11">ATCC 27756</strain>
    </source>
</reference>
<sequence>MRKIRMRVKMESKKGKSAVCWIYQYSKKSLWLVILLALISGAIAGSFILLALVSSSLLDVATGVKEGRLGVQIFLIVCLILLQAVLNILSSNVRIHATTKIEMQIRQGIFAAVLKKQYQHVSKIHSGEILNRLTSDIDIVVGAVVGLIPQAISMITKIVAGLAVLFSIDARFTAAVLGIGLLVCIFSRIYSRHFKYLHKEVQRTNGVVRSYMQECIENLIVIKSFANEHAVCGKLNQFQKDNYRIRIKRNAISNLANTLVYVLFTAGYYAALVWGAFQISFGVMTFGTLTAFLQIIQQIRAPFRNVSGLIPQYYSMQASAERLMEIEDMEEESQKIRIEDVSEFQKDFRAIVAEHVTFAYQNGDIILDDVSLRVNKGDLIAIVGESGIGKSTMMKLMLHLMPCESGKLYFETVNGKIEIDAGTRNVFSYVPQGNMIMSGTIRENITFCNHDIGEEEIRKAAEIACIWDYIETLPQGLETVLTERGEGLSEGQVQRIAIARAILNDAPILLLDECTSSLDKDTEWKVLQNLKKMNTKTIICISHTAAGVACCDRVVEIENKKFKEVSNDD</sequence>
<dbReference type="PROSITE" id="PS50893">
    <property type="entry name" value="ABC_TRANSPORTER_2"/>
    <property type="match status" value="1"/>
</dbReference>
<protein>
    <submittedName>
        <fullName evidence="10">ABC transporter, ATP-binding protein</fullName>
    </submittedName>
</protein>
<evidence type="ECO:0000256" key="5">
    <source>
        <dbReference type="ARBA" id="ARBA00022989"/>
    </source>
</evidence>
<gene>
    <name evidence="10" type="ORF">RUMTOR_02796</name>
</gene>
<dbReference type="GO" id="GO:0005886">
    <property type="term" value="C:plasma membrane"/>
    <property type="evidence" value="ECO:0007669"/>
    <property type="project" value="UniProtKB-SubCell"/>
</dbReference>
<keyword evidence="6 7" id="KW-0472">Membrane</keyword>
<feature type="transmembrane region" description="Helical" evidence="7">
    <location>
        <begin position="251"/>
        <end position="271"/>
    </location>
</feature>
<feature type="domain" description="ABC transmembrane type-1" evidence="9">
    <location>
        <begin position="34"/>
        <end position="315"/>
    </location>
</feature>
<dbReference type="Pfam" id="PF00664">
    <property type="entry name" value="ABC_membrane"/>
    <property type="match status" value="1"/>
</dbReference>
<dbReference type="InterPro" id="IPR011527">
    <property type="entry name" value="ABC1_TM_dom"/>
</dbReference>
<evidence type="ECO:0000256" key="3">
    <source>
        <dbReference type="ARBA" id="ARBA00022741"/>
    </source>
</evidence>
<evidence type="ECO:0000256" key="2">
    <source>
        <dbReference type="ARBA" id="ARBA00022692"/>
    </source>
</evidence>
<dbReference type="GO" id="GO:0140359">
    <property type="term" value="F:ABC-type transporter activity"/>
    <property type="evidence" value="ECO:0007669"/>
    <property type="project" value="InterPro"/>
</dbReference>
<dbReference type="InterPro" id="IPR003593">
    <property type="entry name" value="AAA+_ATPase"/>
</dbReference>
<dbReference type="SUPFAM" id="SSF52540">
    <property type="entry name" value="P-loop containing nucleoside triphosphate hydrolases"/>
    <property type="match status" value="1"/>
</dbReference>
<dbReference type="GO" id="GO:0034040">
    <property type="term" value="F:ATPase-coupled lipid transmembrane transporter activity"/>
    <property type="evidence" value="ECO:0007669"/>
    <property type="project" value="TreeGrafter"/>
</dbReference>
<comment type="subcellular location">
    <subcellularLocation>
        <location evidence="1">Cell membrane</location>
        <topology evidence="1">Multi-pass membrane protein</topology>
    </subcellularLocation>
</comment>
<dbReference type="InterPro" id="IPR027417">
    <property type="entry name" value="P-loop_NTPase"/>
</dbReference>
<evidence type="ECO:0000256" key="4">
    <source>
        <dbReference type="ARBA" id="ARBA00022840"/>
    </source>
</evidence>
<dbReference type="InterPro" id="IPR036640">
    <property type="entry name" value="ABC1_TM_sf"/>
</dbReference>
<dbReference type="SMART" id="SM00382">
    <property type="entry name" value="AAA"/>
    <property type="match status" value="1"/>
</dbReference>
<dbReference type="CDD" id="cd07346">
    <property type="entry name" value="ABC_6TM_exporters"/>
    <property type="match status" value="1"/>
</dbReference>
<proteinExistence type="predicted"/>
<dbReference type="PROSITE" id="PS50929">
    <property type="entry name" value="ABC_TM1F"/>
    <property type="match status" value="1"/>
</dbReference>
<feature type="transmembrane region" description="Helical" evidence="7">
    <location>
        <begin position="139"/>
        <end position="166"/>
    </location>
</feature>
<feature type="transmembrane region" description="Helical" evidence="7">
    <location>
        <begin position="30"/>
        <end position="53"/>
    </location>
</feature>
<dbReference type="Gene3D" id="3.40.50.300">
    <property type="entry name" value="P-loop containing nucleotide triphosphate hydrolases"/>
    <property type="match status" value="1"/>
</dbReference>
<keyword evidence="3" id="KW-0547">Nucleotide-binding</keyword>
<comment type="caution">
    <text evidence="10">The sequence shown here is derived from an EMBL/GenBank/DDBJ whole genome shotgun (WGS) entry which is preliminary data.</text>
</comment>
<dbReference type="RefSeq" id="WP_004848121.1">
    <property type="nucleotide sequence ID" value="NZ_DS264377.1"/>
</dbReference>
<evidence type="ECO:0000256" key="1">
    <source>
        <dbReference type="ARBA" id="ARBA00004651"/>
    </source>
</evidence>
<accession>A5KRA4</accession>
<name>A5KRA4_9FIRM</name>
<dbReference type="SUPFAM" id="SSF90123">
    <property type="entry name" value="ABC transporter transmembrane region"/>
    <property type="match status" value="1"/>
</dbReference>
<dbReference type="InterPro" id="IPR039421">
    <property type="entry name" value="Type_1_exporter"/>
</dbReference>
<organism evidence="10 11">
    <name type="scientific">[Ruminococcus] torques ATCC 27756</name>
    <dbReference type="NCBI Taxonomy" id="411460"/>
    <lineage>
        <taxon>Bacteria</taxon>
        <taxon>Bacillati</taxon>
        <taxon>Bacillota</taxon>
        <taxon>Clostridia</taxon>
        <taxon>Lachnospirales</taxon>
        <taxon>Lachnospiraceae</taxon>
        <taxon>Mediterraneibacter</taxon>
    </lineage>
</organism>
<dbReference type="GO" id="GO:0016887">
    <property type="term" value="F:ATP hydrolysis activity"/>
    <property type="evidence" value="ECO:0007669"/>
    <property type="project" value="InterPro"/>
</dbReference>
<dbReference type="PANTHER" id="PTHR24221">
    <property type="entry name" value="ATP-BINDING CASSETTE SUB-FAMILY B"/>
    <property type="match status" value="1"/>
</dbReference>
<dbReference type="HOGENOM" id="CLU_000604_84_3_9"/>
<dbReference type="EMBL" id="AAVP02000027">
    <property type="protein sequence ID" value="EDK23037.1"/>
    <property type="molecule type" value="Genomic_DNA"/>
</dbReference>